<dbReference type="Pfam" id="PF00106">
    <property type="entry name" value="adh_short"/>
    <property type="match status" value="1"/>
</dbReference>
<evidence type="ECO:0000313" key="1">
    <source>
        <dbReference type="EMBL" id="MDT0418408.1"/>
    </source>
</evidence>
<sequence length="47" mass="4391">MAVVTGAASGIGAATARGLADVGTAVVLADVAEAAGEHVAAGIRDTR</sequence>
<accession>A0ABD5ECM4</accession>
<proteinExistence type="predicted"/>
<gene>
    <name evidence="1" type="ORF">RM574_23265</name>
</gene>
<dbReference type="EMBL" id="JAVRER010000044">
    <property type="protein sequence ID" value="MDT0418408.1"/>
    <property type="molecule type" value="Genomic_DNA"/>
</dbReference>
<evidence type="ECO:0000313" key="2">
    <source>
        <dbReference type="Proteomes" id="UP001183607"/>
    </source>
</evidence>
<dbReference type="Proteomes" id="UP001183607">
    <property type="component" value="Unassembled WGS sequence"/>
</dbReference>
<dbReference type="InterPro" id="IPR002347">
    <property type="entry name" value="SDR_fam"/>
</dbReference>
<name>A0ABD5ECM4_9ACTN</name>
<protein>
    <submittedName>
        <fullName evidence="1">SDR family NAD(P)-dependent oxidoreductase</fullName>
    </submittedName>
</protein>
<comment type="caution">
    <text evidence="1">The sequence shown here is derived from an EMBL/GenBank/DDBJ whole genome shotgun (WGS) entry which is preliminary data.</text>
</comment>
<reference evidence="2" key="1">
    <citation type="submission" date="2023-07" db="EMBL/GenBank/DDBJ databases">
        <title>30 novel species of actinomycetes from the DSMZ collection.</title>
        <authorList>
            <person name="Nouioui I."/>
        </authorList>
    </citation>
    <scope>NUCLEOTIDE SEQUENCE [LARGE SCALE GENOMIC DNA]</scope>
    <source>
        <strain evidence="2">DSM 41982</strain>
    </source>
</reference>
<dbReference type="AlphaFoldDB" id="A0ABD5ECM4"/>
<dbReference type="InterPro" id="IPR036291">
    <property type="entry name" value="NAD(P)-bd_dom_sf"/>
</dbReference>
<dbReference type="SUPFAM" id="SSF51735">
    <property type="entry name" value="NAD(P)-binding Rossmann-fold domains"/>
    <property type="match status" value="1"/>
</dbReference>
<dbReference type="RefSeq" id="WP_311677475.1">
    <property type="nucleotide sequence ID" value="NZ_JAVRER010000044.1"/>
</dbReference>
<organism evidence="1 2">
    <name type="scientific">Streptomyces evansiae</name>
    <dbReference type="NCBI Taxonomy" id="3075535"/>
    <lineage>
        <taxon>Bacteria</taxon>
        <taxon>Bacillati</taxon>
        <taxon>Actinomycetota</taxon>
        <taxon>Actinomycetes</taxon>
        <taxon>Kitasatosporales</taxon>
        <taxon>Streptomycetaceae</taxon>
        <taxon>Streptomyces</taxon>
    </lineage>
</organism>
<dbReference type="Gene3D" id="3.40.50.720">
    <property type="entry name" value="NAD(P)-binding Rossmann-like Domain"/>
    <property type="match status" value="1"/>
</dbReference>